<protein>
    <submittedName>
        <fullName evidence="1">Uncharacterized protein</fullName>
    </submittedName>
</protein>
<dbReference type="AlphaFoldDB" id="A0A3M7REC9"/>
<dbReference type="EMBL" id="REGN01003634">
    <property type="protein sequence ID" value="RNA21618.1"/>
    <property type="molecule type" value="Genomic_DNA"/>
</dbReference>
<proteinExistence type="predicted"/>
<organism evidence="1 2">
    <name type="scientific">Brachionus plicatilis</name>
    <name type="common">Marine rotifer</name>
    <name type="synonym">Brachionus muelleri</name>
    <dbReference type="NCBI Taxonomy" id="10195"/>
    <lineage>
        <taxon>Eukaryota</taxon>
        <taxon>Metazoa</taxon>
        <taxon>Spiralia</taxon>
        <taxon>Gnathifera</taxon>
        <taxon>Rotifera</taxon>
        <taxon>Eurotatoria</taxon>
        <taxon>Monogononta</taxon>
        <taxon>Pseudotrocha</taxon>
        <taxon>Ploima</taxon>
        <taxon>Brachionidae</taxon>
        <taxon>Brachionus</taxon>
    </lineage>
</organism>
<accession>A0A3M7REC9</accession>
<gene>
    <name evidence="1" type="ORF">BpHYR1_038334</name>
</gene>
<comment type="caution">
    <text evidence="1">The sequence shown here is derived from an EMBL/GenBank/DDBJ whole genome shotgun (WGS) entry which is preliminary data.</text>
</comment>
<name>A0A3M7REC9_BRAPC</name>
<evidence type="ECO:0000313" key="2">
    <source>
        <dbReference type="Proteomes" id="UP000276133"/>
    </source>
</evidence>
<dbReference type="OrthoDB" id="10514220at2759"/>
<evidence type="ECO:0000313" key="1">
    <source>
        <dbReference type="EMBL" id="RNA21618.1"/>
    </source>
</evidence>
<reference evidence="1 2" key="1">
    <citation type="journal article" date="2018" name="Sci. Rep.">
        <title>Genomic signatures of local adaptation to the degree of environmental predictability in rotifers.</title>
        <authorList>
            <person name="Franch-Gras L."/>
            <person name="Hahn C."/>
            <person name="Garcia-Roger E.M."/>
            <person name="Carmona M.J."/>
            <person name="Serra M."/>
            <person name="Gomez A."/>
        </authorList>
    </citation>
    <scope>NUCLEOTIDE SEQUENCE [LARGE SCALE GENOMIC DNA]</scope>
    <source>
        <strain evidence="1">HYR1</strain>
    </source>
</reference>
<keyword evidence="2" id="KW-1185">Reference proteome</keyword>
<sequence>MFEIFFCLITIKSMSKKKSTTEIDIKKEIALSILNIGEILTKTIDYYSLTDRKDDLNEFIEICKQQAQREKKNNESKYDAGYNKFELDDIRLHDDENLNNSEKSLINSIERQKSQKSIASKSSDKKSNYSLNHLIQDVDKKIKILNGIFSSNDYNNLSDESIEEIEKNEANCSISQMKTFQNNDSFTYLYESMDLFEEMKQLNEIMNDLNLIIDKNEHKGMSYGTFV</sequence>
<dbReference type="Proteomes" id="UP000276133">
    <property type="component" value="Unassembled WGS sequence"/>
</dbReference>